<reference evidence="1" key="1">
    <citation type="journal article" date="2014" name="Int. J. Syst. Evol. Microbiol.">
        <title>Complete genome sequence of Corynebacterium casei LMG S-19264T (=DSM 44701T), isolated from a smear-ripened cheese.</title>
        <authorList>
            <consortium name="US DOE Joint Genome Institute (JGI-PGF)"/>
            <person name="Walter F."/>
            <person name="Albersmeier A."/>
            <person name="Kalinowski J."/>
            <person name="Ruckert C."/>
        </authorList>
    </citation>
    <scope>NUCLEOTIDE SEQUENCE</scope>
    <source>
        <strain evidence="1">CGMCC 1.12360</strain>
    </source>
</reference>
<comment type="caution">
    <text evidence="1">The sequence shown here is derived from an EMBL/GenBank/DDBJ whole genome shotgun (WGS) entry which is preliminary data.</text>
</comment>
<organism evidence="1 2">
    <name type="scientific">Compostibacillus humi</name>
    <dbReference type="NCBI Taxonomy" id="1245525"/>
    <lineage>
        <taxon>Bacteria</taxon>
        <taxon>Bacillati</taxon>
        <taxon>Bacillota</taxon>
        <taxon>Bacilli</taxon>
        <taxon>Bacillales</taxon>
        <taxon>Bacillaceae</taxon>
        <taxon>Compostibacillus</taxon>
    </lineage>
</organism>
<name>A0A8J2TQB0_9BACI</name>
<keyword evidence="2" id="KW-1185">Reference proteome</keyword>
<gene>
    <name evidence="1" type="ORF">GCM10010978_22190</name>
</gene>
<dbReference type="AlphaFoldDB" id="A0A8J2TQB0"/>
<dbReference type="Proteomes" id="UP000602050">
    <property type="component" value="Unassembled WGS sequence"/>
</dbReference>
<dbReference type="EMBL" id="BMEV01000042">
    <property type="protein sequence ID" value="GFZ80704.1"/>
    <property type="molecule type" value="Genomic_DNA"/>
</dbReference>
<accession>A0A8J2TQB0</accession>
<reference evidence="1" key="2">
    <citation type="submission" date="2020-09" db="EMBL/GenBank/DDBJ databases">
        <authorList>
            <person name="Sun Q."/>
            <person name="Zhou Y."/>
        </authorList>
    </citation>
    <scope>NUCLEOTIDE SEQUENCE</scope>
    <source>
        <strain evidence="1">CGMCC 1.12360</strain>
    </source>
</reference>
<evidence type="ECO:0000313" key="2">
    <source>
        <dbReference type="Proteomes" id="UP000602050"/>
    </source>
</evidence>
<evidence type="ECO:0000313" key="1">
    <source>
        <dbReference type="EMBL" id="GFZ80704.1"/>
    </source>
</evidence>
<protein>
    <submittedName>
        <fullName evidence="1">Uncharacterized protein</fullName>
    </submittedName>
</protein>
<sequence length="60" mass="6697">MIEPLSNGASPGMMALNRGKTRNFASQTAYHARRSTQSNGQLTPQAWNVYLDPAFHYLND</sequence>
<proteinExistence type="predicted"/>